<keyword evidence="1" id="KW-1133">Transmembrane helix</keyword>
<accession>A0A7W2QKR9</accession>
<dbReference type="EMBL" id="JACGDG010000019">
    <property type="protein sequence ID" value="MBA6118061.1"/>
    <property type="molecule type" value="Genomic_DNA"/>
</dbReference>
<evidence type="ECO:0000313" key="2">
    <source>
        <dbReference type="EMBL" id="MBA6118061.1"/>
    </source>
</evidence>
<gene>
    <name evidence="2" type="ORF">H4C47_20305</name>
</gene>
<evidence type="ECO:0000256" key="1">
    <source>
        <dbReference type="SAM" id="Phobius"/>
    </source>
</evidence>
<dbReference type="AlphaFoldDB" id="A0A7W2QKR9"/>
<keyword evidence="1" id="KW-0812">Transmembrane</keyword>
<feature type="transmembrane region" description="Helical" evidence="1">
    <location>
        <begin position="530"/>
        <end position="551"/>
    </location>
</feature>
<dbReference type="RefSeq" id="WP_176516436.1">
    <property type="nucleotide sequence ID" value="NZ_CP060529.1"/>
</dbReference>
<evidence type="ECO:0000313" key="3">
    <source>
        <dbReference type="Proteomes" id="UP000553948"/>
    </source>
</evidence>
<dbReference type="Proteomes" id="UP000553948">
    <property type="component" value="Unassembled WGS sequence"/>
</dbReference>
<reference evidence="2 3" key="1">
    <citation type="submission" date="2020-07" db="EMBL/GenBank/DDBJ databases">
        <title>Diversity of carbapenemase encoding genes among Pseudomonas putida group clinical isolates in a tertiary Brazilian hospital.</title>
        <authorList>
            <person name="Alberto-Lei F."/>
            <person name="Nodari C.S."/>
            <person name="Streling A.P."/>
            <person name="Paulino J.T."/>
            <person name="Bessa-Neto F.O."/>
            <person name="Cayo R."/>
            <person name="Gales A.C."/>
        </authorList>
    </citation>
    <scope>NUCLEOTIDE SEQUENCE [LARGE SCALE GENOMIC DNA]</scope>
    <source>
        <strain evidence="2 3">12464</strain>
    </source>
</reference>
<comment type="caution">
    <text evidence="2">The sequence shown here is derived from an EMBL/GenBank/DDBJ whole genome shotgun (WGS) entry which is preliminary data.</text>
</comment>
<protein>
    <submittedName>
        <fullName evidence="2">Uncharacterized protein</fullName>
    </submittedName>
</protein>
<sequence>MEPAEVHEPESDGGDGIEETVYSGKSSYLYSSKLDCSSNLAEICKILVRSDAFSFALDNRGTIFFKDQGRIKAKDLNIKSDIQGMGMTVDGHKAFMHANGQDSVRYSFMQALSLLLSERKLFNGMFGFPSESVRIYLRPIAIQAEAVEGYDLFIPHLKISSDGFISVTLDAVFGFEELTSDKVVFGEVNKSLANLNSVLCVKSLHAALTECQISQLSFGERKAQKKEFRSMIDSSLNSPCSMDFLDENLTLYELVHTDQFTLTDLARHILSVVARSIFSGSVKSKVNWFHVRKFDPPVCRYWYGKPLIGVLTHTDQKEAAEENWSAHEGFVNSVMIRADLSGGSFGQPTQLSDLRCFDDFNSFYSEPVSLILSSLKVSRFIDESESYTFDNLTSDIQILNEVAHMMLIFYAYASSALDGCKKSTEVTRVELQVLRFEESLYSLYKYGEVAGYIEEIQQGAHLSMLNKMFHKKVETVKKSLELDEKMASESFTRRITIIFGVIASAALSPELVQPVAKLAGISFDDQWTKILGLIAAMTAVAGLLVITHFGFKAAEWLLRLIRK</sequence>
<proteinExistence type="predicted"/>
<organism evidence="2 3">
    <name type="scientific">Pseudomonas putida</name>
    <name type="common">Arthrobacter siderocapsulatus</name>
    <dbReference type="NCBI Taxonomy" id="303"/>
    <lineage>
        <taxon>Bacteria</taxon>
        <taxon>Pseudomonadati</taxon>
        <taxon>Pseudomonadota</taxon>
        <taxon>Gammaproteobacteria</taxon>
        <taxon>Pseudomonadales</taxon>
        <taxon>Pseudomonadaceae</taxon>
        <taxon>Pseudomonas</taxon>
    </lineage>
</organism>
<name>A0A7W2QKR9_PSEPU</name>
<keyword evidence="1" id="KW-0472">Membrane</keyword>